<dbReference type="EMBL" id="JAAGLQ010000283">
    <property type="protein sequence ID" value="NEA16675.1"/>
    <property type="molecule type" value="Genomic_DNA"/>
</dbReference>
<organism evidence="1 2">
    <name type="scientific">Streptomyces halstedii</name>
    <dbReference type="NCBI Taxonomy" id="1944"/>
    <lineage>
        <taxon>Bacteria</taxon>
        <taxon>Bacillati</taxon>
        <taxon>Actinomycetota</taxon>
        <taxon>Actinomycetes</taxon>
        <taxon>Kitasatosporales</taxon>
        <taxon>Streptomycetaceae</taxon>
        <taxon>Streptomyces</taxon>
    </lineage>
</organism>
<dbReference type="InterPro" id="IPR011009">
    <property type="entry name" value="Kinase-like_dom_sf"/>
</dbReference>
<dbReference type="Proteomes" id="UP000471293">
    <property type="component" value="Unassembled WGS sequence"/>
</dbReference>
<proteinExistence type="predicted"/>
<keyword evidence="1" id="KW-0808">Transferase</keyword>
<dbReference type="GO" id="GO:0016740">
    <property type="term" value="F:transferase activity"/>
    <property type="evidence" value="ECO:0007669"/>
    <property type="project" value="UniProtKB-KW"/>
</dbReference>
<dbReference type="Gene3D" id="3.90.1200.10">
    <property type="match status" value="1"/>
</dbReference>
<accession>A0A6N9U726</accession>
<protein>
    <submittedName>
        <fullName evidence="1">Phosphotransferase</fullName>
    </submittedName>
</protein>
<gene>
    <name evidence="1" type="ORF">G3I29_14290</name>
</gene>
<dbReference type="AlphaFoldDB" id="A0A6N9U726"/>
<evidence type="ECO:0000313" key="1">
    <source>
        <dbReference type="EMBL" id="NEA16675.1"/>
    </source>
</evidence>
<dbReference type="RefSeq" id="WP_164344988.1">
    <property type="nucleotide sequence ID" value="NZ_JAAGLQ010000283.1"/>
</dbReference>
<name>A0A6N9U726_STRHA</name>
<comment type="caution">
    <text evidence="1">The sequence shown here is derived from an EMBL/GenBank/DDBJ whole genome shotgun (WGS) entry which is preliminary data.</text>
</comment>
<dbReference type="SUPFAM" id="SSF56112">
    <property type="entry name" value="Protein kinase-like (PK-like)"/>
    <property type="match status" value="1"/>
</dbReference>
<evidence type="ECO:0000313" key="2">
    <source>
        <dbReference type="Proteomes" id="UP000471293"/>
    </source>
</evidence>
<sequence length="289" mass="32503">MFERVRWEELPTELRDAIESDTGEVTESKVVPEGLNCSAALMIRTKKHGPLFLKGVRENSAGVYPLRQEEQVNTVLDGISAQLRYRFRLSGWFCLAFGYVDNARHADMTPGSPDLDAVEFVFNWMQQLTFSNPLPFGRFQFVVPPLADRFEGFIDADEARSLKGNNLLHTDTNPHNVLMYGPRQSRACVVDWAMPAIGPAWVDPACTAVRLMENGHTPAAALKWLGGFPSWQYADPRAVKAFVDATCRQWTAQVGEKDARYSNGNYEALLGYRHKTGKHPAARKRPRTS</sequence>
<reference evidence="1 2" key="1">
    <citation type="submission" date="2020-01" db="EMBL/GenBank/DDBJ databases">
        <title>Insect and environment-associated Actinomycetes.</title>
        <authorList>
            <person name="Currrie C."/>
            <person name="Chevrette M."/>
            <person name="Carlson C."/>
            <person name="Stubbendieck R."/>
            <person name="Wendt-Pienkowski E."/>
        </authorList>
    </citation>
    <scope>NUCLEOTIDE SEQUENCE [LARGE SCALE GENOMIC DNA]</scope>
    <source>
        <strain evidence="1 2">SID11342</strain>
    </source>
</reference>